<dbReference type="RefSeq" id="WP_068712177.1">
    <property type="nucleotide sequence ID" value="NZ_LSZP01000044.1"/>
</dbReference>
<dbReference type="InterPro" id="IPR013785">
    <property type="entry name" value="Aldolase_TIM"/>
</dbReference>
<comment type="cofactor">
    <cofactor evidence="1">
        <name>[4Fe-4S] cluster</name>
        <dbReference type="ChEBI" id="CHEBI:49883"/>
    </cofactor>
</comment>
<dbReference type="EMBL" id="LSZP01000044">
    <property type="protein sequence ID" value="KXU35212.1"/>
    <property type="molecule type" value="Genomic_DNA"/>
</dbReference>
<evidence type="ECO:0000256" key="5">
    <source>
        <dbReference type="ARBA" id="ARBA00023014"/>
    </source>
</evidence>
<evidence type="ECO:0000313" key="6">
    <source>
        <dbReference type="EMBL" id="KXU35212.1"/>
    </source>
</evidence>
<gene>
    <name evidence="6" type="ORF">AXK12_05785</name>
</gene>
<dbReference type="GO" id="GO:0051536">
    <property type="term" value="F:iron-sulfur cluster binding"/>
    <property type="evidence" value="ECO:0007669"/>
    <property type="project" value="UniProtKB-KW"/>
</dbReference>
<keyword evidence="4" id="KW-0408">Iron</keyword>
<keyword evidence="7" id="KW-1185">Reference proteome</keyword>
<evidence type="ECO:0000256" key="3">
    <source>
        <dbReference type="ARBA" id="ARBA00022723"/>
    </source>
</evidence>
<keyword evidence="5" id="KW-0411">Iron-sulfur</keyword>
<evidence type="ECO:0000313" key="7">
    <source>
        <dbReference type="Proteomes" id="UP000071392"/>
    </source>
</evidence>
<evidence type="ECO:0000256" key="4">
    <source>
        <dbReference type="ARBA" id="ARBA00023004"/>
    </source>
</evidence>
<reference evidence="6 7" key="1">
    <citation type="submission" date="2016-02" db="EMBL/GenBank/DDBJ databases">
        <authorList>
            <person name="Wen L."/>
            <person name="He K."/>
            <person name="Yang H."/>
        </authorList>
    </citation>
    <scope>NUCLEOTIDE SEQUENCE [LARGE SCALE GENOMIC DNA]</scope>
    <source>
        <strain evidence="6 7">CV41</strain>
    </source>
</reference>
<dbReference type="Proteomes" id="UP000071392">
    <property type="component" value="Unassembled WGS sequence"/>
</dbReference>
<dbReference type="InterPro" id="IPR007197">
    <property type="entry name" value="rSAM"/>
</dbReference>
<dbReference type="InterPro" id="IPR058240">
    <property type="entry name" value="rSAM_sf"/>
</dbReference>
<dbReference type="STRING" id="1548208.AXK12_05785"/>
<dbReference type="OrthoDB" id="9782387at2"/>
<keyword evidence="2" id="KW-0949">S-adenosyl-L-methionine</keyword>
<protein>
    <submittedName>
        <fullName evidence="6">Uncharacterized protein</fullName>
    </submittedName>
</protein>
<dbReference type="GO" id="GO:0003824">
    <property type="term" value="F:catalytic activity"/>
    <property type="evidence" value="ECO:0007669"/>
    <property type="project" value="InterPro"/>
</dbReference>
<keyword evidence="3" id="KW-0479">Metal-binding</keyword>
<proteinExistence type="predicted"/>
<sequence>MNYTTYDIVFREIPGEVTLAINLSNCPFRCEGCHSPELQEDSGEPLTVERLVELIAQNPGITCVCFMGGDRSLDELKKLSRAVFAHELKRAWYSGRSELPQEIFAYFEYIKVGPYIKERGPLDSETTNQRLYQIIPQDTGCYLAKDITALLQKNNFRKTL</sequence>
<dbReference type="Pfam" id="PF13353">
    <property type="entry name" value="Fer4_12"/>
    <property type="match status" value="1"/>
</dbReference>
<dbReference type="AlphaFoldDB" id="A0A139SKX9"/>
<dbReference type="SFLD" id="SFLDS00029">
    <property type="entry name" value="Radical_SAM"/>
    <property type="match status" value="1"/>
</dbReference>
<evidence type="ECO:0000256" key="1">
    <source>
        <dbReference type="ARBA" id="ARBA00001966"/>
    </source>
</evidence>
<dbReference type="Gene3D" id="3.20.20.70">
    <property type="entry name" value="Aldolase class I"/>
    <property type="match status" value="1"/>
</dbReference>
<dbReference type="GO" id="GO:0046872">
    <property type="term" value="F:metal ion binding"/>
    <property type="evidence" value="ECO:0007669"/>
    <property type="project" value="UniProtKB-KW"/>
</dbReference>
<accession>A0A139SKX9</accession>
<comment type="caution">
    <text evidence="6">The sequence shown here is derived from an EMBL/GenBank/DDBJ whole genome shotgun (WGS) entry which is preliminary data.</text>
</comment>
<organism evidence="6 7">
    <name type="scientific">Cephaloticoccus capnophilus</name>
    <dbReference type="NCBI Taxonomy" id="1548208"/>
    <lineage>
        <taxon>Bacteria</taxon>
        <taxon>Pseudomonadati</taxon>
        <taxon>Verrucomicrobiota</taxon>
        <taxon>Opitutia</taxon>
        <taxon>Opitutales</taxon>
        <taxon>Opitutaceae</taxon>
        <taxon>Cephaloticoccus</taxon>
    </lineage>
</organism>
<name>A0A139SKX9_9BACT</name>
<evidence type="ECO:0000256" key="2">
    <source>
        <dbReference type="ARBA" id="ARBA00022691"/>
    </source>
</evidence>
<dbReference type="SUPFAM" id="SSF102114">
    <property type="entry name" value="Radical SAM enzymes"/>
    <property type="match status" value="1"/>
</dbReference>